<dbReference type="PANTHER" id="PTHR30363">
    <property type="entry name" value="HTH-TYPE TRANSCRIPTIONAL REGULATOR SRLR-RELATED"/>
    <property type="match status" value="1"/>
</dbReference>
<evidence type="ECO:0000256" key="1">
    <source>
        <dbReference type="ARBA" id="ARBA00023015"/>
    </source>
</evidence>
<reference evidence="6 7" key="1">
    <citation type="submission" date="2023-03" db="EMBL/GenBank/DDBJ databases">
        <authorList>
            <person name="Shen W."/>
            <person name="Cai J."/>
        </authorList>
    </citation>
    <scope>NUCLEOTIDE SEQUENCE [LARGE SCALE GENOMIC DNA]</scope>
    <source>
        <strain evidence="6 7">D6-4</strain>
    </source>
</reference>
<feature type="domain" description="HTH deoR-type" evidence="5">
    <location>
        <begin position="3"/>
        <end position="58"/>
    </location>
</feature>
<dbReference type="InterPro" id="IPR001034">
    <property type="entry name" value="DeoR_HTH"/>
</dbReference>
<keyword evidence="3" id="KW-0804">Transcription</keyword>
<dbReference type="InterPro" id="IPR036390">
    <property type="entry name" value="WH_DNA-bd_sf"/>
</dbReference>
<dbReference type="SUPFAM" id="SSF100950">
    <property type="entry name" value="NagB/RpiA/CoA transferase-like"/>
    <property type="match status" value="1"/>
</dbReference>
<dbReference type="Gene3D" id="1.10.10.10">
    <property type="entry name" value="Winged helix-like DNA-binding domain superfamily/Winged helix DNA-binding domain"/>
    <property type="match status" value="1"/>
</dbReference>
<evidence type="ECO:0000256" key="3">
    <source>
        <dbReference type="ARBA" id="ARBA00023163"/>
    </source>
</evidence>
<name>A0ABU3F7Q6_9ENTE</name>
<dbReference type="Gene3D" id="3.40.50.1360">
    <property type="match status" value="1"/>
</dbReference>
<dbReference type="EMBL" id="JARPYI010000017">
    <property type="protein sequence ID" value="MDT2602206.1"/>
    <property type="molecule type" value="Genomic_DNA"/>
</dbReference>
<dbReference type="Pfam" id="PF00455">
    <property type="entry name" value="DeoRC"/>
    <property type="match status" value="1"/>
</dbReference>
<dbReference type="SUPFAM" id="SSF46785">
    <property type="entry name" value="Winged helix' DNA-binding domain"/>
    <property type="match status" value="1"/>
</dbReference>
<keyword evidence="7" id="KW-1185">Reference proteome</keyword>
<dbReference type="InterPro" id="IPR037171">
    <property type="entry name" value="NagB/RpiA_transferase-like"/>
</dbReference>
<dbReference type="Proteomes" id="UP001252875">
    <property type="component" value="Unassembled WGS sequence"/>
</dbReference>
<dbReference type="InterPro" id="IPR014036">
    <property type="entry name" value="DeoR-like_C"/>
</dbReference>
<gene>
    <name evidence="6" type="ORF">P7D85_20810</name>
</gene>
<dbReference type="InterPro" id="IPR036388">
    <property type="entry name" value="WH-like_DNA-bd_sf"/>
</dbReference>
<accession>A0ABU3F7Q6</accession>
<keyword evidence="1" id="KW-0805">Transcription regulation</keyword>
<evidence type="ECO:0000259" key="5">
    <source>
        <dbReference type="PROSITE" id="PS51000"/>
    </source>
</evidence>
<protein>
    <submittedName>
        <fullName evidence="6">DeoR/GlpR family DNA-binding transcription regulator</fullName>
    </submittedName>
</protein>
<evidence type="ECO:0000313" key="6">
    <source>
        <dbReference type="EMBL" id="MDT2602206.1"/>
    </source>
</evidence>
<dbReference type="PANTHER" id="PTHR30363:SF51">
    <property type="entry name" value="HTH-TYPE TRANSCRIPTIONAL REPRESSOR GLCR"/>
    <property type="match status" value="1"/>
</dbReference>
<dbReference type="SMART" id="SM01134">
    <property type="entry name" value="DeoRC"/>
    <property type="match status" value="1"/>
</dbReference>
<keyword evidence="4" id="KW-0175">Coiled coil</keyword>
<organism evidence="6 7">
    <name type="scientific">Enterococcus hulanensis</name>
    <dbReference type="NCBI Taxonomy" id="2559929"/>
    <lineage>
        <taxon>Bacteria</taxon>
        <taxon>Bacillati</taxon>
        <taxon>Bacillota</taxon>
        <taxon>Bacilli</taxon>
        <taxon>Lactobacillales</taxon>
        <taxon>Enterococcaceae</taxon>
        <taxon>Enterococcus</taxon>
    </lineage>
</organism>
<sequence>MNQQERMNRILAELETKQSLSLKDIMTITGASRDTARRDIVKLTEKNAVDRTYGGISLPHSFNRLDDYLDRAADLNDEKNRLAKAASHLLKNAQLIYLDVSTTVSFIPRHLDSNDKLLAVTNSLDIADQLLRNSRSKVRILGGNIDRESRNVTGTKPLAELDHYLFDLAFISAAGIDSAGVYYAFEEEIEFKKKLRGQTKQLILLVDETKINLPHNYRVLPFEEIDTLICNQKLPAQLEEILKEASVTIINTKEK</sequence>
<dbReference type="Pfam" id="PF08220">
    <property type="entry name" value="HTH_DeoR"/>
    <property type="match status" value="1"/>
</dbReference>
<dbReference type="InterPro" id="IPR050313">
    <property type="entry name" value="Carb_Metab_HTH_regulators"/>
</dbReference>
<keyword evidence="2 6" id="KW-0238">DNA-binding</keyword>
<feature type="coiled-coil region" evidence="4">
    <location>
        <begin position="65"/>
        <end position="92"/>
    </location>
</feature>
<evidence type="ECO:0000256" key="4">
    <source>
        <dbReference type="SAM" id="Coils"/>
    </source>
</evidence>
<evidence type="ECO:0000256" key="2">
    <source>
        <dbReference type="ARBA" id="ARBA00023125"/>
    </source>
</evidence>
<dbReference type="SMART" id="SM00420">
    <property type="entry name" value="HTH_DEOR"/>
    <property type="match status" value="1"/>
</dbReference>
<dbReference type="RefSeq" id="WP_311823512.1">
    <property type="nucleotide sequence ID" value="NZ_JARPYF010000016.1"/>
</dbReference>
<evidence type="ECO:0000313" key="7">
    <source>
        <dbReference type="Proteomes" id="UP001252875"/>
    </source>
</evidence>
<dbReference type="InterPro" id="IPR018356">
    <property type="entry name" value="Tscrpt_reg_HTH_DeoR_CS"/>
</dbReference>
<dbReference type="PROSITE" id="PS00894">
    <property type="entry name" value="HTH_DEOR_1"/>
    <property type="match status" value="1"/>
</dbReference>
<comment type="caution">
    <text evidence="6">The sequence shown here is derived from an EMBL/GenBank/DDBJ whole genome shotgun (WGS) entry which is preliminary data.</text>
</comment>
<dbReference type="PROSITE" id="PS51000">
    <property type="entry name" value="HTH_DEOR_2"/>
    <property type="match status" value="1"/>
</dbReference>
<dbReference type="GO" id="GO:0003677">
    <property type="term" value="F:DNA binding"/>
    <property type="evidence" value="ECO:0007669"/>
    <property type="project" value="UniProtKB-KW"/>
</dbReference>
<proteinExistence type="predicted"/>